<evidence type="ECO:0000256" key="6">
    <source>
        <dbReference type="ARBA" id="ARBA00031720"/>
    </source>
</evidence>
<dbReference type="NCBIfam" id="TIGR01899">
    <property type="entry name" value="cas_TM1807_csm5"/>
    <property type="match status" value="1"/>
</dbReference>
<accession>A0A1I2PJ55</accession>
<name>A0A1I2PJ55_9LACO</name>
<evidence type="ECO:0000256" key="4">
    <source>
        <dbReference type="ARBA" id="ARBA00022884"/>
    </source>
</evidence>
<dbReference type="InterPro" id="IPR010173">
    <property type="entry name" value="CRISPR-assoc_Csm5"/>
</dbReference>
<protein>
    <recommendedName>
        <fullName evidence="3">CRISPR system Cms protein Csm5</fullName>
    </recommendedName>
    <alternativeName>
        <fullName evidence="6">CRISPR type III A-associated protein Csm5</fullName>
    </alternativeName>
</protein>
<evidence type="ECO:0000256" key="2">
    <source>
        <dbReference type="ARBA" id="ARBA00006680"/>
    </source>
</evidence>
<comment type="similarity">
    <text evidence="2">Belongs to the CRISPR-associated Csm5 family.</text>
</comment>
<reference evidence="9" key="1">
    <citation type="submission" date="2016-10" db="EMBL/GenBank/DDBJ databases">
        <authorList>
            <person name="Varghese N."/>
            <person name="Submissions S."/>
        </authorList>
    </citation>
    <scope>NUCLEOTIDE SEQUENCE [LARGE SCALE GENOMIC DNA]</scope>
    <source>
        <strain evidence="9">DSM 20403</strain>
    </source>
</reference>
<evidence type="ECO:0000256" key="3">
    <source>
        <dbReference type="ARBA" id="ARBA00016113"/>
    </source>
</evidence>
<dbReference type="RefSeq" id="WP_046922777.1">
    <property type="nucleotide sequence ID" value="NZ_AYYL01000001.1"/>
</dbReference>
<dbReference type="PANTHER" id="PTHR38007">
    <property type="entry name" value="CRISPR SYSTEM CMS PROTEIN CSM5"/>
    <property type="match status" value="1"/>
</dbReference>
<gene>
    <name evidence="8" type="ORF">SAMN02910432_00137</name>
</gene>
<dbReference type="OrthoDB" id="24360at2"/>
<evidence type="ECO:0000259" key="7">
    <source>
        <dbReference type="Pfam" id="PF03787"/>
    </source>
</evidence>
<proteinExistence type="inferred from homology"/>
<feature type="domain" description="CRISPR type III-associated protein" evidence="7">
    <location>
        <begin position="12"/>
        <end position="223"/>
    </location>
</feature>
<comment type="function">
    <text evidence="1">This subunit might be involved in maturation of a crRNA intermediate to its mature form.</text>
</comment>
<sequence>MKDYHTKFNFTLLVLGPVHIGSGEKYTKKEYVYENNKYYFPDMGRLYLRIKDDPRLNSAFTAFMTEINDGRRTTTLGEFLSANSISDRDFGGYSISESEYEFEKSSGRSWNGRNRKPGAGSNLNEISAFVKDSYGRPYIPGSSLKGAIRTILINEEFKTDDVPWKDGDNIFNEIRISDSKPISVDNLTLVQKWDYNAKKNCSNSLPIWRESLKPLTRIEFTITTSSERARKLIEKLSHYAKSFYQRYKNKFLSAYPDRVIQKNIGCPIYLGAGSGLWTKVDYHHVRIDKIQEKSYIKMKMKGNGVLKLARYKKLKIKTKDGKYIHLTKDVFYEMGKCGFSIKEVDVG</sequence>
<dbReference type="PANTHER" id="PTHR38007:SF1">
    <property type="entry name" value="CRISPR SYSTEM CMS PROTEIN CSM5"/>
    <property type="match status" value="1"/>
</dbReference>
<evidence type="ECO:0000256" key="5">
    <source>
        <dbReference type="ARBA" id="ARBA00023118"/>
    </source>
</evidence>
<keyword evidence="5" id="KW-0051">Antiviral defense</keyword>
<organism evidence="8 9">
    <name type="scientific">Ligilactobacillus ruminis DSM 20403 = NBRC 102161</name>
    <dbReference type="NCBI Taxonomy" id="1423798"/>
    <lineage>
        <taxon>Bacteria</taxon>
        <taxon>Bacillati</taxon>
        <taxon>Bacillota</taxon>
        <taxon>Bacilli</taxon>
        <taxon>Lactobacillales</taxon>
        <taxon>Lactobacillaceae</taxon>
        <taxon>Ligilactobacillus</taxon>
    </lineage>
</organism>
<evidence type="ECO:0000313" key="9">
    <source>
        <dbReference type="Proteomes" id="UP000182635"/>
    </source>
</evidence>
<keyword evidence="4" id="KW-0694">RNA-binding</keyword>
<dbReference type="GO" id="GO:0003723">
    <property type="term" value="F:RNA binding"/>
    <property type="evidence" value="ECO:0007669"/>
    <property type="project" value="UniProtKB-KW"/>
</dbReference>
<dbReference type="GO" id="GO:0051607">
    <property type="term" value="P:defense response to virus"/>
    <property type="evidence" value="ECO:0007669"/>
    <property type="project" value="UniProtKB-KW"/>
</dbReference>
<evidence type="ECO:0000256" key="1">
    <source>
        <dbReference type="ARBA" id="ARBA00003088"/>
    </source>
</evidence>
<dbReference type="AlphaFoldDB" id="A0A1I2PJ55"/>
<evidence type="ECO:0000313" key="8">
    <source>
        <dbReference type="EMBL" id="SFG15600.1"/>
    </source>
</evidence>
<dbReference type="Proteomes" id="UP000182635">
    <property type="component" value="Unassembled WGS sequence"/>
</dbReference>
<dbReference type="Pfam" id="PF03787">
    <property type="entry name" value="RAMPs"/>
    <property type="match status" value="1"/>
</dbReference>
<dbReference type="EMBL" id="FOPI01000003">
    <property type="protein sequence ID" value="SFG15600.1"/>
    <property type="molecule type" value="Genomic_DNA"/>
</dbReference>
<dbReference type="InterPro" id="IPR005537">
    <property type="entry name" value="RAMP_III_fam"/>
</dbReference>